<evidence type="ECO:0008006" key="3">
    <source>
        <dbReference type="Google" id="ProtNLM"/>
    </source>
</evidence>
<gene>
    <name evidence="1" type="ORF">AUP43_00530</name>
</gene>
<proteinExistence type="predicted"/>
<dbReference type="Pfam" id="PF09837">
    <property type="entry name" value="DUF2064"/>
    <property type="match status" value="1"/>
</dbReference>
<evidence type="ECO:0000313" key="1">
    <source>
        <dbReference type="EMBL" id="KZD12859.1"/>
    </source>
</evidence>
<comment type="caution">
    <text evidence="1">The sequence shown here is derived from an EMBL/GenBank/DDBJ whole genome shotgun (WGS) entry which is preliminary data.</text>
</comment>
<dbReference type="PANTHER" id="PTHR36529">
    <property type="entry name" value="SLL1095 PROTEIN"/>
    <property type="match status" value="1"/>
</dbReference>
<dbReference type="STRING" id="580166.AUP43_00530"/>
<dbReference type="SUPFAM" id="SSF53448">
    <property type="entry name" value="Nucleotide-diphospho-sugar transferases"/>
    <property type="match status" value="1"/>
</dbReference>
<protein>
    <recommendedName>
        <fullName evidence="3">Glycosyltransferase</fullName>
    </recommendedName>
</protein>
<accession>A0A154WHA9</accession>
<dbReference type="AlphaFoldDB" id="A0A154WHA9"/>
<sequence length="194" mass="21282">MRAHLIVFAKRPRQGRVKSRLARDIGTVAAWRFYRGQLFGLLRRLRDPRWRGWLALSPDSAVGDPGWPAGWRRVGQGQGDLGRRMIAAIAALPPGPVILVGSDIPGIDRGAIAHAFRLLQRHETVLGPSEDGGYWLIGFRRSQRLPDLTGVRWSTPHALADTAALLEAQLGDVGYAAMLADIDTGADLARLRRG</sequence>
<dbReference type="RefSeq" id="WP_067551103.1">
    <property type="nucleotide sequence ID" value="NZ_LPXN01000001.1"/>
</dbReference>
<organism evidence="1 2">
    <name type="scientific">Oceanibaculum pacificum</name>
    <dbReference type="NCBI Taxonomy" id="580166"/>
    <lineage>
        <taxon>Bacteria</taxon>
        <taxon>Pseudomonadati</taxon>
        <taxon>Pseudomonadota</taxon>
        <taxon>Alphaproteobacteria</taxon>
        <taxon>Rhodospirillales</taxon>
        <taxon>Oceanibaculaceae</taxon>
        <taxon>Oceanibaculum</taxon>
    </lineage>
</organism>
<dbReference type="InterPro" id="IPR018641">
    <property type="entry name" value="Trfase_1_rSAM/seldom-assoc"/>
</dbReference>
<keyword evidence="2" id="KW-1185">Reference proteome</keyword>
<name>A0A154WHA9_9PROT</name>
<dbReference type="EMBL" id="LPXN01000001">
    <property type="protein sequence ID" value="KZD12859.1"/>
    <property type="molecule type" value="Genomic_DNA"/>
</dbReference>
<dbReference type="PANTHER" id="PTHR36529:SF1">
    <property type="entry name" value="GLYCOSYLTRANSFERASE"/>
    <property type="match status" value="1"/>
</dbReference>
<dbReference type="Proteomes" id="UP000076400">
    <property type="component" value="Unassembled WGS sequence"/>
</dbReference>
<evidence type="ECO:0000313" key="2">
    <source>
        <dbReference type="Proteomes" id="UP000076400"/>
    </source>
</evidence>
<dbReference type="OrthoDB" id="9798250at2"/>
<dbReference type="InterPro" id="IPR029044">
    <property type="entry name" value="Nucleotide-diphossugar_trans"/>
</dbReference>
<reference evidence="1 2" key="1">
    <citation type="submission" date="2015-12" db="EMBL/GenBank/DDBJ databases">
        <title>Genome sequence of Oceanibaculum pacificum MCCC 1A02656.</title>
        <authorList>
            <person name="Lu L."/>
            <person name="Lai Q."/>
            <person name="Shao Z."/>
            <person name="Qian P."/>
        </authorList>
    </citation>
    <scope>NUCLEOTIDE SEQUENCE [LARGE SCALE GENOMIC DNA]</scope>
    <source>
        <strain evidence="1 2">MCCC 1A02656</strain>
    </source>
</reference>
<dbReference type="Gene3D" id="3.90.550.10">
    <property type="entry name" value="Spore Coat Polysaccharide Biosynthesis Protein SpsA, Chain A"/>
    <property type="match status" value="1"/>
</dbReference>